<dbReference type="InterPro" id="IPR014146">
    <property type="entry name" value="LigD_ligase_dom"/>
</dbReference>
<accession>A0A1H0ZJC2</accession>
<evidence type="ECO:0000256" key="3">
    <source>
        <dbReference type="ARBA" id="ARBA00022598"/>
    </source>
</evidence>
<dbReference type="EMBL" id="FNKO01000001">
    <property type="protein sequence ID" value="SDQ27437.1"/>
    <property type="molecule type" value="Genomic_DNA"/>
</dbReference>
<dbReference type="SUPFAM" id="SSF50249">
    <property type="entry name" value="Nucleic acid-binding proteins"/>
    <property type="match status" value="1"/>
</dbReference>
<dbReference type="OrthoDB" id="9802472at2"/>
<keyword evidence="3 6" id="KW-0436">Ligase</keyword>
<dbReference type="GO" id="GO:0006281">
    <property type="term" value="P:DNA repair"/>
    <property type="evidence" value="ECO:0007669"/>
    <property type="project" value="InterPro"/>
</dbReference>
<evidence type="ECO:0000256" key="4">
    <source>
        <dbReference type="ARBA" id="ARBA00034003"/>
    </source>
</evidence>
<dbReference type="PROSITE" id="PS00697">
    <property type="entry name" value="DNA_LIGASE_A1"/>
    <property type="match status" value="1"/>
</dbReference>
<dbReference type="InterPro" id="IPR016059">
    <property type="entry name" value="DNA_ligase_ATP-dep_CS"/>
</dbReference>
<sequence>MNALFDELSPHAAGLLRRRARPEWAEPTLATLVHEPFDHPDWLFEPKLDGQRCLIVKHGSRVRILTRNDKSLDETYPEIRAAVAEQVGADCVLDGEAVAFSGNTTSFARLQQRMQLADTAEVRSSDVTVYCYLFDVLHVAGHDTTRVPLRERKKLLARTVEFTDPLRWTPHENRSGQQHHRRACAAGWEGTLAKDATAAYQHGRSRSWMKFKCVSEQELVVGGFTDPTGSRPALGALLVGYHENGRFAYAGKVGTGFTEPTLRELRAELDRLERADSPFAEEVAESGAHWVEPGTVVSIAFTEWTEDGKLRHPTYRGLRRDKDPSAVTRESR</sequence>
<dbReference type="InterPro" id="IPR012310">
    <property type="entry name" value="DNA_ligase_ATP-dep_cent"/>
</dbReference>
<evidence type="ECO:0000256" key="2">
    <source>
        <dbReference type="ARBA" id="ARBA00012727"/>
    </source>
</evidence>
<dbReference type="CDD" id="cd07906">
    <property type="entry name" value="Adenylation_DNA_ligase_LigD_LigC"/>
    <property type="match status" value="1"/>
</dbReference>
<dbReference type="InterPro" id="IPR050191">
    <property type="entry name" value="ATP-dep_DNA_ligase"/>
</dbReference>
<comment type="similarity">
    <text evidence="1">Belongs to the ATP-dependent DNA ligase family.</text>
</comment>
<dbReference type="RefSeq" id="WP_092521501.1">
    <property type="nucleotide sequence ID" value="NZ_FNKO01000001.1"/>
</dbReference>
<dbReference type="Pfam" id="PF01068">
    <property type="entry name" value="DNA_ligase_A_M"/>
    <property type="match status" value="1"/>
</dbReference>
<dbReference type="Gene3D" id="3.30.470.30">
    <property type="entry name" value="DNA ligase/mRNA capping enzyme"/>
    <property type="match status" value="1"/>
</dbReference>
<dbReference type="NCBIfam" id="TIGR02779">
    <property type="entry name" value="NHEJ_ligase_lig"/>
    <property type="match status" value="1"/>
</dbReference>
<reference evidence="7" key="1">
    <citation type="submission" date="2016-10" db="EMBL/GenBank/DDBJ databases">
        <authorList>
            <person name="Varghese N."/>
            <person name="Submissions S."/>
        </authorList>
    </citation>
    <scope>NUCLEOTIDE SEQUENCE [LARGE SCALE GENOMIC DNA]</scope>
    <source>
        <strain evidence="7">DSM 45459</strain>
    </source>
</reference>
<name>A0A1H0ZJC2_9ACTN</name>
<dbReference type="Gene3D" id="2.40.50.140">
    <property type="entry name" value="Nucleic acid-binding proteins"/>
    <property type="match status" value="1"/>
</dbReference>
<dbReference type="GO" id="GO:0006310">
    <property type="term" value="P:DNA recombination"/>
    <property type="evidence" value="ECO:0007669"/>
    <property type="project" value="InterPro"/>
</dbReference>
<proteinExistence type="inferred from homology"/>
<dbReference type="STRING" id="995062.SAMN04489718_1076"/>
<dbReference type="EC" id="6.5.1.1" evidence="2"/>
<dbReference type="PANTHER" id="PTHR45674:SF4">
    <property type="entry name" value="DNA LIGASE 1"/>
    <property type="match status" value="1"/>
</dbReference>
<evidence type="ECO:0000313" key="6">
    <source>
        <dbReference type="EMBL" id="SDQ27437.1"/>
    </source>
</evidence>
<organism evidence="6 7">
    <name type="scientific">Actinopolyspora saharensis</name>
    <dbReference type="NCBI Taxonomy" id="995062"/>
    <lineage>
        <taxon>Bacteria</taxon>
        <taxon>Bacillati</taxon>
        <taxon>Actinomycetota</taxon>
        <taxon>Actinomycetes</taxon>
        <taxon>Actinopolysporales</taxon>
        <taxon>Actinopolysporaceae</taxon>
        <taxon>Actinopolyspora</taxon>
    </lineage>
</organism>
<dbReference type="Gene3D" id="3.30.1490.70">
    <property type="match status" value="1"/>
</dbReference>
<feature type="domain" description="ATP-dependent DNA ligase family profile" evidence="5">
    <location>
        <begin position="122"/>
        <end position="212"/>
    </location>
</feature>
<dbReference type="Proteomes" id="UP000199301">
    <property type="component" value="Unassembled WGS sequence"/>
</dbReference>
<dbReference type="CDD" id="cd07971">
    <property type="entry name" value="OBF_DNA_ligase_LigD"/>
    <property type="match status" value="1"/>
</dbReference>
<dbReference type="PROSITE" id="PS50160">
    <property type="entry name" value="DNA_LIGASE_A3"/>
    <property type="match status" value="1"/>
</dbReference>
<dbReference type="SUPFAM" id="SSF56091">
    <property type="entry name" value="DNA ligase/mRNA capping enzyme, catalytic domain"/>
    <property type="match status" value="1"/>
</dbReference>
<dbReference type="InterPro" id="IPR012340">
    <property type="entry name" value="NA-bd_OB-fold"/>
</dbReference>
<dbReference type="InterPro" id="IPR012309">
    <property type="entry name" value="DNA_ligase_ATP-dep_C"/>
</dbReference>
<evidence type="ECO:0000256" key="1">
    <source>
        <dbReference type="ARBA" id="ARBA00007572"/>
    </source>
</evidence>
<dbReference type="GO" id="GO:0003910">
    <property type="term" value="F:DNA ligase (ATP) activity"/>
    <property type="evidence" value="ECO:0007669"/>
    <property type="project" value="UniProtKB-EC"/>
</dbReference>
<evidence type="ECO:0000259" key="5">
    <source>
        <dbReference type="PROSITE" id="PS50160"/>
    </source>
</evidence>
<evidence type="ECO:0000313" key="7">
    <source>
        <dbReference type="Proteomes" id="UP000199301"/>
    </source>
</evidence>
<dbReference type="PANTHER" id="PTHR45674">
    <property type="entry name" value="DNA LIGASE 1/3 FAMILY MEMBER"/>
    <property type="match status" value="1"/>
</dbReference>
<dbReference type="Pfam" id="PF04679">
    <property type="entry name" value="DNA_ligase_A_C"/>
    <property type="match status" value="1"/>
</dbReference>
<dbReference type="AlphaFoldDB" id="A0A1H0ZJC2"/>
<keyword evidence="7" id="KW-1185">Reference proteome</keyword>
<dbReference type="GO" id="GO:0005524">
    <property type="term" value="F:ATP binding"/>
    <property type="evidence" value="ECO:0007669"/>
    <property type="project" value="InterPro"/>
</dbReference>
<gene>
    <name evidence="6" type="ORF">SAMN04489718_1076</name>
</gene>
<comment type="catalytic activity">
    <reaction evidence="4">
        <text>ATP + (deoxyribonucleotide)n-3'-hydroxyl + 5'-phospho-(deoxyribonucleotide)m = (deoxyribonucleotide)n+m + AMP + diphosphate.</text>
        <dbReference type="EC" id="6.5.1.1"/>
    </reaction>
</comment>
<protein>
    <recommendedName>
        <fullName evidence="2">DNA ligase (ATP)</fullName>
        <ecNumber evidence="2">6.5.1.1</ecNumber>
    </recommendedName>
</protein>